<evidence type="ECO:0000313" key="3">
    <source>
        <dbReference type="Proteomes" id="UP000294194"/>
    </source>
</evidence>
<keyword evidence="1" id="KW-0812">Transmembrane</keyword>
<keyword evidence="1" id="KW-1133">Transmembrane helix</keyword>
<dbReference type="RefSeq" id="WP_130980979.1">
    <property type="nucleotide sequence ID" value="NZ_SISG01000001.1"/>
</dbReference>
<dbReference type="EMBL" id="SISG01000001">
    <property type="protein sequence ID" value="TBN56869.1"/>
    <property type="molecule type" value="Genomic_DNA"/>
</dbReference>
<protein>
    <submittedName>
        <fullName evidence="2">Uncharacterized protein</fullName>
    </submittedName>
</protein>
<accession>A0A4V2JET9</accession>
<proteinExistence type="predicted"/>
<comment type="caution">
    <text evidence="2">The sequence shown here is derived from an EMBL/GenBank/DDBJ whole genome shotgun (WGS) entry which is preliminary data.</text>
</comment>
<keyword evidence="1" id="KW-0472">Membrane</keyword>
<dbReference type="Proteomes" id="UP000294194">
    <property type="component" value="Unassembled WGS sequence"/>
</dbReference>
<evidence type="ECO:0000313" key="2">
    <source>
        <dbReference type="EMBL" id="TBN56869.1"/>
    </source>
</evidence>
<sequence length="102" mass="10759">MIYNNSARRLLGALAWAGILIGGTLSVFAAIWLDEANPGERIVVEQTLLNFGNGIFSFGALSALAYVLAKAFAYDTTFRAAEAQGLKSPAPEDPTVEPGLVS</sequence>
<dbReference type="AlphaFoldDB" id="A0A4V2JET9"/>
<organism evidence="2 3">
    <name type="scientific">Glaciihabitans arcticus</name>
    <dbReference type="NCBI Taxonomy" id="2668039"/>
    <lineage>
        <taxon>Bacteria</taxon>
        <taxon>Bacillati</taxon>
        <taxon>Actinomycetota</taxon>
        <taxon>Actinomycetes</taxon>
        <taxon>Micrococcales</taxon>
        <taxon>Microbacteriaceae</taxon>
        <taxon>Glaciihabitans</taxon>
    </lineage>
</organism>
<feature type="transmembrane region" description="Helical" evidence="1">
    <location>
        <begin position="48"/>
        <end position="69"/>
    </location>
</feature>
<name>A0A4V2JET9_9MICO</name>
<reference evidence="3" key="1">
    <citation type="submission" date="2019-02" db="EMBL/GenBank/DDBJ databases">
        <title>Glaciihabitans arcticus sp. nov., a psychrotolerant bacterium isolated from polar soil.</title>
        <authorList>
            <person name="Dahal R.H."/>
        </authorList>
    </citation>
    <scope>NUCLEOTIDE SEQUENCE [LARGE SCALE GENOMIC DNA]</scope>
    <source>
        <strain evidence="3">RP-3-7</strain>
    </source>
</reference>
<evidence type="ECO:0000256" key="1">
    <source>
        <dbReference type="SAM" id="Phobius"/>
    </source>
</evidence>
<gene>
    <name evidence="2" type="ORF">EYE40_05330</name>
</gene>
<keyword evidence="3" id="KW-1185">Reference proteome</keyword>